<dbReference type="Pfam" id="PF02896">
    <property type="entry name" value="PEP-utilizers_C"/>
    <property type="match status" value="1"/>
</dbReference>
<feature type="domain" description="PEP-utilising enzyme C-terminal" evidence="18">
    <location>
        <begin position="482"/>
        <end position="792"/>
    </location>
</feature>
<dbReference type="SUPFAM" id="SSF51621">
    <property type="entry name" value="Phosphoenolpyruvate/pyruvate domain"/>
    <property type="match status" value="1"/>
</dbReference>
<dbReference type="GO" id="GO:0008986">
    <property type="term" value="F:pyruvate, water dikinase activity"/>
    <property type="evidence" value="ECO:0007669"/>
    <property type="project" value="UniProtKB-EC"/>
</dbReference>
<dbReference type="NCBIfam" id="TIGR01418">
    <property type="entry name" value="PEP_synth"/>
    <property type="match status" value="1"/>
</dbReference>
<evidence type="ECO:0000259" key="18">
    <source>
        <dbReference type="Pfam" id="PF02896"/>
    </source>
</evidence>
<feature type="domain" description="Pyruvate phosphate dikinase AMP/ATP-binding" evidence="17">
    <location>
        <begin position="20"/>
        <end position="344"/>
    </location>
</feature>
<dbReference type="Gene3D" id="3.30.1490.20">
    <property type="entry name" value="ATP-grasp fold, A domain"/>
    <property type="match status" value="1"/>
</dbReference>
<dbReference type="FunFam" id="3.30.470.20:FF:000017">
    <property type="entry name" value="Phosphoenolpyruvate synthase"/>
    <property type="match status" value="1"/>
</dbReference>
<evidence type="ECO:0000256" key="5">
    <source>
        <dbReference type="ARBA" id="ARBA00011996"/>
    </source>
</evidence>
<dbReference type="InterPro" id="IPR013815">
    <property type="entry name" value="ATP_grasp_subdomain_1"/>
</dbReference>
<feature type="domain" description="PEP-utilising enzyme mobile" evidence="16">
    <location>
        <begin position="386"/>
        <end position="457"/>
    </location>
</feature>
<dbReference type="InterPro" id="IPR015813">
    <property type="entry name" value="Pyrv/PenolPyrv_kinase-like_dom"/>
</dbReference>
<dbReference type="InterPro" id="IPR006319">
    <property type="entry name" value="PEP_synth"/>
</dbReference>
<evidence type="ECO:0000256" key="9">
    <source>
        <dbReference type="ARBA" id="ARBA00022741"/>
    </source>
</evidence>
<keyword evidence="10 15" id="KW-0418">Kinase</keyword>
<evidence type="ECO:0000256" key="4">
    <source>
        <dbReference type="ARBA" id="ARBA00007837"/>
    </source>
</evidence>
<comment type="similarity">
    <text evidence="4 15">Belongs to the PEP-utilizing enzyme family.</text>
</comment>
<evidence type="ECO:0000256" key="2">
    <source>
        <dbReference type="ARBA" id="ARBA00002988"/>
    </source>
</evidence>
<dbReference type="InterPro" id="IPR018274">
    <property type="entry name" value="PEP_util_AS"/>
</dbReference>
<gene>
    <name evidence="19" type="ORF">GFER_06980</name>
</gene>
<dbReference type="EC" id="2.7.9.2" evidence="5 15"/>
<keyword evidence="11 15" id="KW-0067">ATP-binding</keyword>
<protein>
    <recommendedName>
        <fullName evidence="6 15">Phosphoenolpyruvate synthase</fullName>
        <shortName evidence="15">PEP synthase</shortName>
        <ecNumber evidence="5 15">2.7.9.2</ecNumber>
    </recommendedName>
    <alternativeName>
        <fullName evidence="13 15">Pyruvate, water dikinase</fullName>
    </alternativeName>
</protein>
<dbReference type="InterPro" id="IPR002192">
    <property type="entry name" value="PPDK_AMP/ATP-bd"/>
</dbReference>
<comment type="function">
    <text evidence="2 15">Catalyzes the phosphorylation of pyruvate to phosphoenolpyruvate.</text>
</comment>
<comment type="pathway">
    <text evidence="3 15">Carbohydrate biosynthesis; gluconeogenesis.</text>
</comment>
<keyword evidence="19" id="KW-0670">Pyruvate</keyword>
<evidence type="ECO:0000256" key="3">
    <source>
        <dbReference type="ARBA" id="ARBA00004742"/>
    </source>
</evidence>
<evidence type="ECO:0000256" key="6">
    <source>
        <dbReference type="ARBA" id="ARBA00021623"/>
    </source>
</evidence>
<comment type="caution">
    <text evidence="19">The sequence shown here is derived from an EMBL/GenBank/DDBJ whole genome shotgun (WGS) entry which is preliminary data.</text>
</comment>
<evidence type="ECO:0000256" key="11">
    <source>
        <dbReference type="ARBA" id="ARBA00022840"/>
    </source>
</evidence>
<dbReference type="PIRSF" id="PIRSF000854">
    <property type="entry name" value="PEP_synthase"/>
    <property type="match status" value="1"/>
</dbReference>
<dbReference type="PROSITE" id="PS00370">
    <property type="entry name" value="PEP_ENZYMES_PHOS_SITE"/>
    <property type="match status" value="1"/>
</dbReference>
<keyword evidence="9 15" id="KW-0547">Nucleotide-binding</keyword>
<accession>A0A0C2DTR2</accession>
<evidence type="ECO:0000256" key="1">
    <source>
        <dbReference type="ARBA" id="ARBA00001946"/>
    </source>
</evidence>
<keyword evidence="12 15" id="KW-0460">Magnesium</keyword>
<comment type="catalytic activity">
    <reaction evidence="14 15">
        <text>pyruvate + ATP + H2O = phosphoenolpyruvate + AMP + phosphate + 2 H(+)</text>
        <dbReference type="Rhea" id="RHEA:11364"/>
        <dbReference type="ChEBI" id="CHEBI:15361"/>
        <dbReference type="ChEBI" id="CHEBI:15377"/>
        <dbReference type="ChEBI" id="CHEBI:15378"/>
        <dbReference type="ChEBI" id="CHEBI:30616"/>
        <dbReference type="ChEBI" id="CHEBI:43474"/>
        <dbReference type="ChEBI" id="CHEBI:58702"/>
        <dbReference type="ChEBI" id="CHEBI:456215"/>
        <dbReference type="EC" id="2.7.9.2"/>
    </reaction>
</comment>
<keyword evidence="20" id="KW-1185">Reference proteome</keyword>
<dbReference type="UniPathway" id="UPA00138"/>
<evidence type="ECO:0000313" key="19">
    <source>
        <dbReference type="EMBL" id="KIH76844.1"/>
    </source>
</evidence>
<dbReference type="EMBL" id="JWJD01000002">
    <property type="protein sequence ID" value="KIH76844.1"/>
    <property type="molecule type" value="Genomic_DNA"/>
</dbReference>
<evidence type="ECO:0000313" key="20">
    <source>
        <dbReference type="Proteomes" id="UP000035068"/>
    </source>
</evidence>
<dbReference type="AlphaFoldDB" id="A0A0C2DTR2"/>
<dbReference type="InterPro" id="IPR036637">
    <property type="entry name" value="Phosphohistidine_dom_sf"/>
</dbReference>
<dbReference type="FunFam" id="3.30.1490.20:FF:000010">
    <property type="entry name" value="Phosphoenolpyruvate synthase"/>
    <property type="match status" value="1"/>
</dbReference>
<dbReference type="InterPro" id="IPR040442">
    <property type="entry name" value="Pyrv_kinase-like_dom_sf"/>
</dbReference>
<dbReference type="InterPro" id="IPR008279">
    <property type="entry name" value="PEP-util_enz_mobile_dom"/>
</dbReference>
<evidence type="ECO:0000256" key="10">
    <source>
        <dbReference type="ARBA" id="ARBA00022777"/>
    </source>
</evidence>
<dbReference type="SUPFAM" id="SSF56059">
    <property type="entry name" value="Glutathione synthetase ATP-binding domain-like"/>
    <property type="match status" value="1"/>
</dbReference>
<dbReference type="InterPro" id="IPR023151">
    <property type="entry name" value="PEP_util_CS"/>
</dbReference>
<dbReference type="Proteomes" id="UP000035068">
    <property type="component" value="Unassembled WGS sequence"/>
</dbReference>
<reference evidence="19 20" key="1">
    <citation type="submission" date="2014-12" db="EMBL/GenBank/DDBJ databases">
        <title>Genomes of Geoalkalibacter ferrihydriticus and Geoalkalibacter subterraneus, two haloalkaliphilic metal-reducing members of the Geobacteraceae.</title>
        <authorList>
            <person name="Badalamenti J.P."/>
            <person name="Torres C.I."/>
            <person name="Krajmalnik-Brown R."/>
            <person name="Bond D.R."/>
        </authorList>
    </citation>
    <scope>NUCLEOTIDE SEQUENCE [LARGE SCALE GENOMIC DNA]</scope>
    <source>
        <strain evidence="19 20">DSM 17813</strain>
    </source>
</reference>
<evidence type="ECO:0000256" key="14">
    <source>
        <dbReference type="ARBA" id="ARBA00047700"/>
    </source>
</evidence>
<evidence type="ECO:0000256" key="8">
    <source>
        <dbReference type="ARBA" id="ARBA00022723"/>
    </source>
</evidence>
<evidence type="ECO:0000256" key="12">
    <source>
        <dbReference type="ARBA" id="ARBA00022842"/>
    </source>
</evidence>
<keyword evidence="7 15" id="KW-0808">Transferase</keyword>
<dbReference type="PROSITE" id="PS00742">
    <property type="entry name" value="PEP_ENZYMES_2"/>
    <property type="match status" value="1"/>
</dbReference>
<dbReference type="GO" id="GO:0006094">
    <property type="term" value="P:gluconeogenesis"/>
    <property type="evidence" value="ECO:0007669"/>
    <property type="project" value="UniProtKB-UniPathway"/>
</dbReference>
<dbReference type="SUPFAM" id="SSF52009">
    <property type="entry name" value="Phosphohistidine domain"/>
    <property type="match status" value="1"/>
</dbReference>
<organism evidence="19 20">
    <name type="scientific">Geoalkalibacter ferrihydriticus DSM 17813</name>
    <dbReference type="NCBI Taxonomy" id="1121915"/>
    <lineage>
        <taxon>Bacteria</taxon>
        <taxon>Pseudomonadati</taxon>
        <taxon>Thermodesulfobacteriota</taxon>
        <taxon>Desulfuromonadia</taxon>
        <taxon>Desulfuromonadales</taxon>
        <taxon>Geoalkalibacteraceae</taxon>
        <taxon>Geoalkalibacter</taxon>
    </lineage>
</organism>
<dbReference type="InterPro" id="IPR000121">
    <property type="entry name" value="PEP_util_C"/>
</dbReference>
<dbReference type="PANTHER" id="PTHR43030">
    <property type="entry name" value="PHOSPHOENOLPYRUVATE SYNTHASE"/>
    <property type="match status" value="1"/>
</dbReference>
<dbReference type="NCBIfam" id="NF005057">
    <property type="entry name" value="PRK06464.1"/>
    <property type="match status" value="1"/>
</dbReference>
<dbReference type="Gene3D" id="3.50.30.10">
    <property type="entry name" value="Phosphohistidine domain"/>
    <property type="match status" value="1"/>
</dbReference>
<sequence>MSALTGTICWFEDLTNEDVSLVGGKNASLGEMIRTLKAEGVQVPDGFATTAEAYRRFLRENDLDEKIQSRLDEYRKGEKSLHQTGDSIRRMIRRGDWPEDLAVAIREAYGELCRRGGREEVDVAVRSSATAEDLPDASFAGQQETFLNISGKAELLDACRKCYASLFTDRAISYRENRGFDHMQVALSVGVQKMVRSDKAGAGVMFSIDTDTGFPDVVVIDAAWGLGENVVQGTVNPDDYLVFKPLLDNRAFNPILHKKLGSKEKKMVYARSAGQTTRNVDTTAKERRGFVLEDEEILQLARWAVVIEKHYGRPMDMEWAKDGDSGELFIVQARPETVQSRKEAGVLRSYALKESGEVLLTGLAIGEAIAAGQVQVIKSASEIERFEEGSILVTGMTDPDWVPIMKKAAGIITDHGGRTSHAAIVSRELGIAAVIGTGSATSELKDGRKVTLSCAEGDQGKIYDGILEFEETEVNLDDLPEITTQIMLNIASPAAAFRWWRLPCRGIGLARMEFIINSIIQAHPMALLKYDELEDKEAKQRIRELTKNYDDKSEYFVDQLAQGIATIAASQYPEPVIVRMSDFKTNEYADLIGGRQFEFSEENPMLGFRGASRYYSDHYRAGFALECAAIRRVREKMGLANVVIMIPFCRTLKEADRVLEVLAENGLVRGQLGLEVYVMVEIPSNVILAEQFAERFDGFSIGSNDLTQLTLGVDRDSAILKELFDERDPAVMATIAQVIRAANKTGTKIGICGQAPSDYPEFAAFLVEEGIDSVSLNPDSVIGVIRRLAQVEKRVKD</sequence>
<evidence type="ECO:0000256" key="15">
    <source>
        <dbReference type="PIRNR" id="PIRNR000854"/>
    </source>
</evidence>
<comment type="cofactor">
    <cofactor evidence="1 15">
        <name>Mg(2+)</name>
        <dbReference type="ChEBI" id="CHEBI:18420"/>
    </cofactor>
</comment>
<evidence type="ECO:0000256" key="13">
    <source>
        <dbReference type="ARBA" id="ARBA00033470"/>
    </source>
</evidence>
<evidence type="ECO:0000259" key="17">
    <source>
        <dbReference type="Pfam" id="PF01326"/>
    </source>
</evidence>
<proteinExistence type="inferred from homology"/>
<dbReference type="RefSeq" id="WP_040097855.1">
    <property type="nucleotide sequence ID" value="NZ_JWJD01000002.1"/>
</dbReference>
<evidence type="ECO:0000259" key="16">
    <source>
        <dbReference type="Pfam" id="PF00391"/>
    </source>
</evidence>
<dbReference type="Pfam" id="PF00391">
    <property type="entry name" value="PEP-utilizers"/>
    <property type="match status" value="1"/>
</dbReference>
<dbReference type="Gene3D" id="3.30.470.20">
    <property type="entry name" value="ATP-grasp fold, B domain"/>
    <property type="match status" value="1"/>
</dbReference>
<dbReference type="Gene3D" id="3.20.20.60">
    <property type="entry name" value="Phosphoenolpyruvate-binding domains"/>
    <property type="match status" value="1"/>
</dbReference>
<dbReference type="Pfam" id="PF01326">
    <property type="entry name" value="PPDK_N"/>
    <property type="match status" value="1"/>
</dbReference>
<dbReference type="PANTHER" id="PTHR43030:SF1">
    <property type="entry name" value="PHOSPHOENOLPYRUVATE SYNTHASE"/>
    <property type="match status" value="1"/>
</dbReference>
<name>A0A0C2DTR2_9BACT</name>
<keyword evidence="8 15" id="KW-0479">Metal-binding</keyword>
<dbReference type="GO" id="GO:0046872">
    <property type="term" value="F:metal ion binding"/>
    <property type="evidence" value="ECO:0007669"/>
    <property type="project" value="UniProtKB-KW"/>
</dbReference>
<evidence type="ECO:0000256" key="7">
    <source>
        <dbReference type="ARBA" id="ARBA00022679"/>
    </source>
</evidence>
<dbReference type="GO" id="GO:0005524">
    <property type="term" value="F:ATP binding"/>
    <property type="evidence" value="ECO:0007669"/>
    <property type="project" value="UniProtKB-KW"/>
</dbReference>